<keyword evidence="2" id="KW-1185">Reference proteome</keyword>
<accession>A0AAW0HI78</accession>
<name>A0AAW0HI78_MYOGA</name>
<gene>
    <name evidence="1" type="ORF">U0070_027070</name>
</gene>
<evidence type="ECO:0000313" key="2">
    <source>
        <dbReference type="Proteomes" id="UP001488838"/>
    </source>
</evidence>
<comment type="caution">
    <text evidence="1">The sequence shown here is derived from an EMBL/GenBank/DDBJ whole genome shotgun (WGS) entry which is preliminary data.</text>
</comment>
<dbReference type="Proteomes" id="UP001488838">
    <property type="component" value="Unassembled WGS sequence"/>
</dbReference>
<feature type="non-terminal residue" evidence="1">
    <location>
        <position position="1"/>
    </location>
</feature>
<reference evidence="1 2" key="1">
    <citation type="journal article" date="2023" name="bioRxiv">
        <title>Conserved and derived expression patterns and positive selection on dental genes reveal complex evolutionary context of ever-growing rodent molars.</title>
        <authorList>
            <person name="Calamari Z.T."/>
            <person name="Song A."/>
            <person name="Cohen E."/>
            <person name="Akter M."/>
            <person name="Roy R.D."/>
            <person name="Hallikas O."/>
            <person name="Christensen M.M."/>
            <person name="Li P."/>
            <person name="Marangoni P."/>
            <person name="Jernvall J."/>
            <person name="Klein O.D."/>
        </authorList>
    </citation>
    <scope>NUCLEOTIDE SEQUENCE [LARGE SCALE GENOMIC DNA]</scope>
    <source>
        <strain evidence="1">V071</strain>
    </source>
</reference>
<feature type="non-terminal residue" evidence="1">
    <location>
        <position position="104"/>
    </location>
</feature>
<sequence>TSTTVTLAVRIQQEDKELTSKLVLKLRMSKYLKQKFRVLRDRKMMPKIRATVKVSMAHRNNSRRLFCGTSLHILEAFQHALKRKHLETNGNELQASVDQTTEIA</sequence>
<organism evidence="1 2">
    <name type="scientific">Myodes glareolus</name>
    <name type="common">Bank vole</name>
    <name type="synonym">Clethrionomys glareolus</name>
    <dbReference type="NCBI Taxonomy" id="447135"/>
    <lineage>
        <taxon>Eukaryota</taxon>
        <taxon>Metazoa</taxon>
        <taxon>Chordata</taxon>
        <taxon>Craniata</taxon>
        <taxon>Vertebrata</taxon>
        <taxon>Euteleostomi</taxon>
        <taxon>Mammalia</taxon>
        <taxon>Eutheria</taxon>
        <taxon>Euarchontoglires</taxon>
        <taxon>Glires</taxon>
        <taxon>Rodentia</taxon>
        <taxon>Myomorpha</taxon>
        <taxon>Muroidea</taxon>
        <taxon>Cricetidae</taxon>
        <taxon>Arvicolinae</taxon>
        <taxon>Myodes</taxon>
    </lineage>
</organism>
<evidence type="ECO:0000313" key="1">
    <source>
        <dbReference type="EMBL" id="KAK7802539.1"/>
    </source>
</evidence>
<proteinExistence type="predicted"/>
<dbReference type="EMBL" id="JBBHLL010000459">
    <property type="protein sequence ID" value="KAK7802539.1"/>
    <property type="molecule type" value="Genomic_DNA"/>
</dbReference>
<protein>
    <submittedName>
        <fullName evidence="1">Uncharacterized protein</fullName>
    </submittedName>
</protein>
<dbReference type="AlphaFoldDB" id="A0AAW0HI78"/>